<dbReference type="GO" id="GO:0003700">
    <property type="term" value="F:DNA-binding transcription factor activity"/>
    <property type="evidence" value="ECO:0007669"/>
    <property type="project" value="InterPro"/>
</dbReference>
<organism evidence="5 6">
    <name type="scientific">Actinospica acidithermotolerans</name>
    <dbReference type="NCBI Taxonomy" id="2828514"/>
    <lineage>
        <taxon>Bacteria</taxon>
        <taxon>Bacillati</taxon>
        <taxon>Actinomycetota</taxon>
        <taxon>Actinomycetes</taxon>
        <taxon>Catenulisporales</taxon>
        <taxon>Actinospicaceae</taxon>
        <taxon>Actinospica</taxon>
    </lineage>
</organism>
<proteinExistence type="predicted"/>
<accession>A0A941II51</accession>
<dbReference type="InterPro" id="IPR028978">
    <property type="entry name" value="Chorismate_lyase_/UTRA_dom_sf"/>
</dbReference>
<dbReference type="GO" id="GO:0003677">
    <property type="term" value="F:DNA binding"/>
    <property type="evidence" value="ECO:0007669"/>
    <property type="project" value="UniProtKB-KW"/>
</dbReference>
<name>A0A941II51_9ACTN</name>
<dbReference type="InterPro" id="IPR000524">
    <property type="entry name" value="Tscrpt_reg_HTH_GntR"/>
</dbReference>
<dbReference type="PRINTS" id="PR00035">
    <property type="entry name" value="HTHGNTR"/>
</dbReference>
<dbReference type="Pfam" id="PF00392">
    <property type="entry name" value="GntR"/>
    <property type="match status" value="1"/>
</dbReference>
<dbReference type="GO" id="GO:0045892">
    <property type="term" value="P:negative regulation of DNA-templated transcription"/>
    <property type="evidence" value="ECO:0007669"/>
    <property type="project" value="TreeGrafter"/>
</dbReference>
<dbReference type="SUPFAM" id="SSF64288">
    <property type="entry name" value="Chorismate lyase-like"/>
    <property type="match status" value="1"/>
</dbReference>
<comment type="caution">
    <text evidence="5">The sequence shown here is derived from an EMBL/GenBank/DDBJ whole genome shotgun (WGS) entry which is preliminary data.</text>
</comment>
<keyword evidence="3" id="KW-0804">Transcription</keyword>
<dbReference type="PANTHER" id="PTHR44846:SF17">
    <property type="entry name" value="GNTR-FAMILY TRANSCRIPTIONAL REGULATOR"/>
    <property type="match status" value="1"/>
</dbReference>
<evidence type="ECO:0000256" key="1">
    <source>
        <dbReference type="ARBA" id="ARBA00023015"/>
    </source>
</evidence>
<dbReference type="PANTHER" id="PTHR44846">
    <property type="entry name" value="MANNOSYL-D-GLYCERATE TRANSPORT/METABOLISM SYSTEM REPRESSOR MNGR-RELATED"/>
    <property type="match status" value="1"/>
</dbReference>
<evidence type="ECO:0000259" key="4">
    <source>
        <dbReference type="PROSITE" id="PS50949"/>
    </source>
</evidence>
<dbReference type="SUPFAM" id="SSF46785">
    <property type="entry name" value="Winged helix' DNA-binding domain"/>
    <property type="match status" value="1"/>
</dbReference>
<protein>
    <submittedName>
        <fullName evidence="5">GntR family transcriptional regulator</fullName>
    </submittedName>
</protein>
<dbReference type="PROSITE" id="PS50949">
    <property type="entry name" value="HTH_GNTR"/>
    <property type="match status" value="1"/>
</dbReference>
<evidence type="ECO:0000313" key="5">
    <source>
        <dbReference type="EMBL" id="MBR7829260.1"/>
    </source>
</evidence>
<evidence type="ECO:0000256" key="2">
    <source>
        <dbReference type="ARBA" id="ARBA00023125"/>
    </source>
</evidence>
<dbReference type="InterPro" id="IPR036390">
    <property type="entry name" value="WH_DNA-bd_sf"/>
</dbReference>
<dbReference type="InterPro" id="IPR050679">
    <property type="entry name" value="Bact_HTH_transcr_reg"/>
</dbReference>
<dbReference type="SMART" id="SM00866">
    <property type="entry name" value="UTRA"/>
    <property type="match status" value="1"/>
</dbReference>
<dbReference type="EMBL" id="JAGSOH010000079">
    <property type="protein sequence ID" value="MBR7829260.1"/>
    <property type="molecule type" value="Genomic_DNA"/>
</dbReference>
<keyword evidence="1" id="KW-0805">Transcription regulation</keyword>
<dbReference type="Pfam" id="PF07702">
    <property type="entry name" value="UTRA"/>
    <property type="match status" value="1"/>
</dbReference>
<evidence type="ECO:0000313" key="6">
    <source>
        <dbReference type="Proteomes" id="UP000676325"/>
    </source>
</evidence>
<gene>
    <name evidence="5" type="ORF">KDK95_23330</name>
</gene>
<dbReference type="CDD" id="cd07377">
    <property type="entry name" value="WHTH_GntR"/>
    <property type="match status" value="1"/>
</dbReference>
<keyword evidence="2" id="KW-0238">DNA-binding</keyword>
<dbReference type="Gene3D" id="1.10.10.10">
    <property type="entry name" value="Winged helix-like DNA-binding domain superfamily/Winged helix DNA-binding domain"/>
    <property type="match status" value="1"/>
</dbReference>
<dbReference type="Gene3D" id="3.40.1410.10">
    <property type="entry name" value="Chorismate lyase-like"/>
    <property type="match status" value="1"/>
</dbReference>
<feature type="domain" description="HTH gntR-type" evidence="4">
    <location>
        <begin position="11"/>
        <end position="79"/>
    </location>
</feature>
<dbReference type="AlphaFoldDB" id="A0A941II51"/>
<evidence type="ECO:0000256" key="3">
    <source>
        <dbReference type="ARBA" id="ARBA00023163"/>
    </source>
</evidence>
<dbReference type="RefSeq" id="WP_212520395.1">
    <property type="nucleotide sequence ID" value="NZ_JAGSOH010000079.1"/>
</dbReference>
<dbReference type="SMART" id="SM00345">
    <property type="entry name" value="HTH_GNTR"/>
    <property type="match status" value="1"/>
</dbReference>
<dbReference type="InterPro" id="IPR011663">
    <property type="entry name" value="UTRA"/>
</dbReference>
<sequence length="258" mass="28409">MDVPIDPHSSRALYRQLADELRSKIYSGELKPGAQLPTERELMEQFDASRNTVRLALGQLANEGLTVSGRGRGHFVRASAPLLFLATRSESPDRRANTANDAWTTDVTAQGRTPAQTIEVSIVRPPQNVASLLELEEGETTALRTRLRTVDGEANSLSMSYFPMSIVATTEIVQPDDIVRGANRVLAEIGHDQVRYLDQITARMPTPDERDALRIGAGIPVHEHVRVGYDADDVPVRVAVTVLPADRHIIQYELANAQ</sequence>
<reference evidence="5" key="1">
    <citation type="submission" date="2021-04" db="EMBL/GenBank/DDBJ databases">
        <title>Genome based classification of Actinospica acidithermotolerans sp. nov., an actinobacterium isolated from an Indonesian hot spring.</title>
        <authorList>
            <person name="Kusuma A.B."/>
            <person name="Putra K.E."/>
            <person name="Nafisah S."/>
            <person name="Loh J."/>
            <person name="Nouioui I."/>
            <person name="Goodfellow M."/>
        </authorList>
    </citation>
    <scope>NUCLEOTIDE SEQUENCE</scope>
    <source>
        <strain evidence="5">MGRD01-02</strain>
    </source>
</reference>
<dbReference type="InterPro" id="IPR036388">
    <property type="entry name" value="WH-like_DNA-bd_sf"/>
</dbReference>
<keyword evidence="6" id="KW-1185">Reference proteome</keyword>
<dbReference type="Proteomes" id="UP000676325">
    <property type="component" value="Unassembled WGS sequence"/>
</dbReference>